<gene>
    <name evidence="2" type="ORF">EYC80_006001</name>
</gene>
<reference evidence="2 3" key="1">
    <citation type="submission" date="2019-06" db="EMBL/GenBank/DDBJ databases">
        <title>Genome Sequence of the Brown Rot Fungal Pathogen Monilinia laxa.</title>
        <authorList>
            <person name="De Miccolis Angelini R.M."/>
            <person name="Landi L."/>
            <person name="Abate D."/>
            <person name="Pollastro S."/>
            <person name="Romanazzi G."/>
            <person name="Faretra F."/>
        </authorList>
    </citation>
    <scope>NUCLEOTIDE SEQUENCE [LARGE SCALE GENOMIC DNA]</scope>
    <source>
        <strain evidence="2 3">Mlax316</strain>
    </source>
</reference>
<keyword evidence="1" id="KW-0812">Transmembrane</keyword>
<evidence type="ECO:0000313" key="3">
    <source>
        <dbReference type="Proteomes" id="UP000326757"/>
    </source>
</evidence>
<dbReference type="AlphaFoldDB" id="A0A5N6KFV0"/>
<protein>
    <submittedName>
        <fullName evidence="2">Uncharacterized protein</fullName>
    </submittedName>
</protein>
<sequence length="76" mass="8441">MAEYTTPYAMLCYTILSCPVLSCPVLSFLNLCRMNDRNDWKGINDLPNNAEVGSASFGSLMSESGREWNSGRVVSR</sequence>
<proteinExistence type="predicted"/>
<comment type="caution">
    <text evidence="2">The sequence shown here is derived from an EMBL/GenBank/DDBJ whole genome shotgun (WGS) entry which is preliminary data.</text>
</comment>
<organism evidence="2 3">
    <name type="scientific">Monilinia laxa</name>
    <name type="common">Brown rot fungus</name>
    <name type="synonym">Sclerotinia laxa</name>
    <dbReference type="NCBI Taxonomy" id="61186"/>
    <lineage>
        <taxon>Eukaryota</taxon>
        <taxon>Fungi</taxon>
        <taxon>Dikarya</taxon>
        <taxon>Ascomycota</taxon>
        <taxon>Pezizomycotina</taxon>
        <taxon>Leotiomycetes</taxon>
        <taxon>Helotiales</taxon>
        <taxon>Sclerotiniaceae</taxon>
        <taxon>Monilinia</taxon>
    </lineage>
</organism>
<keyword evidence="1" id="KW-0472">Membrane</keyword>
<dbReference type="Proteomes" id="UP000326757">
    <property type="component" value="Unassembled WGS sequence"/>
</dbReference>
<keyword evidence="1" id="KW-1133">Transmembrane helix</keyword>
<accession>A0A5N6KFV0</accession>
<dbReference type="EMBL" id="VIGI01000003">
    <property type="protein sequence ID" value="KAB8302633.1"/>
    <property type="molecule type" value="Genomic_DNA"/>
</dbReference>
<evidence type="ECO:0000256" key="1">
    <source>
        <dbReference type="SAM" id="Phobius"/>
    </source>
</evidence>
<evidence type="ECO:0000313" key="2">
    <source>
        <dbReference type="EMBL" id="KAB8302633.1"/>
    </source>
</evidence>
<feature type="transmembrane region" description="Helical" evidence="1">
    <location>
        <begin position="6"/>
        <end position="31"/>
    </location>
</feature>
<keyword evidence="3" id="KW-1185">Reference proteome</keyword>
<name>A0A5N6KFV0_MONLA</name>